<feature type="domain" description="DUF3857" evidence="2">
    <location>
        <begin position="68"/>
        <end position="231"/>
    </location>
</feature>
<gene>
    <name evidence="3" type="ORF">ACFOES_14670</name>
</gene>
<evidence type="ECO:0000313" key="3">
    <source>
        <dbReference type="EMBL" id="MFC2969347.1"/>
    </source>
</evidence>
<dbReference type="SUPFAM" id="SSF54001">
    <property type="entry name" value="Cysteine proteinases"/>
    <property type="match status" value="1"/>
</dbReference>
<dbReference type="Gene3D" id="2.60.40.3140">
    <property type="match status" value="1"/>
</dbReference>
<evidence type="ECO:0000313" key="4">
    <source>
        <dbReference type="Proteomes" id="UP001595443"/>
    </source>
</evidence>
<keyword evidence="4" id="KW-1185">Reference proteome</keyword>
<protein>
    <submittedName>
        <fullName evidence="3">DUF3857 domain-containing protein</fullName>
    </submittedName>
</protein>
<dbReference type="InterPro" id="IPR038765">
    <property type="entry name" value="Papain-like_cys_pep_sf"/>
</dbReference>
<dbReference type="EMBL" id="JBHRSK010000011">
    <property type="protein sequence ID" value="MFC2969347.1"/>
    <property type="molecule type" value="Genomic_DNA"/>
</dbReference>
<dbReference type="Pfam" id="PF12969">
    <property type="entry name" value="DUF3857"/>
    <property type="match status" value="1"/>
</dbReference>
<proteinExistence type="predicted"/>
<dbReference type="RefSeq" id="WP_377834055.1">
    <property type="nucleotide sequence ID" value="NZ_JBHRSK010000011.1"/>
</dbReference>
<dbReference type="Proteomes" id="UP001595443">
    <property type="component" value="Unassembled WGS sequence"/>
</dbReference>
<dbReference type="Gene3D" id="3.10.620.30">
    <property type="match status" value="1"/>
</dbReference>
<evidence type="ECO:0000256" key="1">
    <source>
        <dbReference type="SAM" id="SignalP"/>
    </source>
</evidence>
<evidence type="ECO:0000259" key="2">
    <source>
        <dbReference type="Pfam" id="PF12969"/>
    </source>
</evidence>
<reference evidence="4" key="1">
    <citation type="journal article" date="2019" name="Int. J. Syst. Evol. Microbiol.">
        <title>The Global Catalogue of Microorganisms (GCM) 10K type strain sequencing project: providing services to taxonomists for standard genome sequencing and annotation.</title>
        <authorList>
            <consortium name="The Broad Institute Genomics Platform"/>
            <consortium name="The Broad Institute Genome Sequencing Center for Infectious Disease"/>
            <person name="Wu L."/>
            <person name="Ma J."/>
        </authorList>
    </citation>
    <scope>NUCLEOTIDE SEQUENCE [LARGE SCALE GENOMIC DNA]</scope>
    <source>
        <strain evidence="4">KCTC 62192</strain>
    </source>
</reference>
<keyword evidence="1" id="KW-0732">Signal</keyword>
<feature type="signal peptide" evidence="1">
    <location>
        <begin position="1"/>
        <end position="19"/>
    </location>
</feature>
<sequence length="656" mass="73911">MRFVVLFLVLLFPCLPAAAAQVAQKPEPGWIEPLPIPKPSTDRLDEARNGVLYLVYDTQIRWQGEVRQTYRRIAMKVLNRAGLETAASLLRDFDPRSETLTATRLNVIRDGKTISHLGSIEPQVYRRETQLDRGIIDGTLTAHFEIPDVRVGDVVDVGFLWSRTPLFAGATRAGELRIGFSVPVVDARVILDWPNEWPFHVSVWHPEEMTHRTVTERGVTQQVWERGDLPVRRAEKRVPAWYPNRAGLRYSANDSWEPVEAALHAYYSRDEALPESWQKKVEAIRAASSDPADRAIAALRLVQREIRYVGVEIGRSGYFAQPPAEVIANGFGDCKGKAVLLETVLHRLGLPAGVALAAVDTGQGLAKEPPGADLFDHMITWTRVAGRLYWMDPTAQFEGGTLANAVTPDYGYVLRVGRDAPGKLEKLVRPLSQTYAMTLFEDHHFSEAGDRIEVTTRYQGDAANIARSDWATRAVRDIRDQFLDYYRQYYPGITVAAPARGTDNREANTFEVHEHYLVPMKAIRDNDLLQHYPFVGPEIDKYYPDSLPAPRMAPLAQREPRSILHRVTVENAPIDFNPPKSLSLDNPAFSYSFDGTSSKGGYMALTWQFSSWKHWVPADLAQKVVRDARKMTHDLYFSWDLSKTKAKKATPAKATP</sequence>
<name>A0ABV7AJE1_9RHOB</name>
<organism evidence="3 4">
    <name type="scientific">Acidimangrovimonas pyrenivorans</name>
    <dbReference type="NCBI Taxonomy" id="2030798"/>
    <lineage>
        <taxon>Bacteria</taxon>
        <taxon>Pseudomonadati</taxon>
        <taxon>Pseudomonadota</taxon>
        <taxon>Alphaproteobacteria</taxon>
        <taxon>Rhodobacterales</taxon>
        <taxon>Paracoccaceae</taxon>
        <taxon>Acidimangrovimonas</taxon>
    </lineage>
</organism>
<accession>A0ABV7AJE1</accession>
<dbReference type="InterPro" id="IPR024618">
    <property type="entry name" value="DUF3857"/>
</dbReference>
<feature type="chain" id="PRO_5047263378" evidence="1">
    <location>
        <begin position="20"/>
        <end position="656"/>
    </location>
</feature>
<comment type="caution">
    <text evidence="3">The sequence shown here is derived from an EMBL/GenBank/DDBJ whole genome shotgun (WGS) entry which is preliminary data.</text>
</comment>